<comment type="caution">
    <text evidence="2">The sequence shown here is derived from an EMBL/GenBank/DDBJ whole genome shotgun (WGS) entry which is preliminary data.</text>
</comment>
<feature type="chain" id="PRO_5039686545" description="Spore-associated protein A" evidence="1">
    <location>
        <begin position="25"/>
        <end position="135"/>
    </location>
</feature>
<keyword evidence="1" id="KW-0732">Signal</keyword>
<sequence>MNIRTKLAALAGAAVVSTGLVASAAPASAAGPCGGGYYQIDVYNISNLAGKTVGRTHLYYSRSTKKNCAVTYATPAKRGYKAVKLRRSGTLKWTVDAGTFNEYAGPVYVSAPGKCIDIEGYIGGNGATYYGRHCG</sequence>
<protein>
    <recommendedName>
        <fullName evidence="4">Spore-associated protein A</fullName>
    </recommendedName>
</protein>
<accession>A0A852V9F4</accession>
<evidence type="ECO:0000256" key="1">
    <source>
        <dbReference type="SAM" id="SignalP"/>
    </source>
</evidence>
<evidence type="ECO:0000313" key="3">
    <source>
        <dbReference type="Proteomes" id="UP000576393"/>
    </source>
</evidence>
<reference evidence="2 3" key="1">
    <citation type="submission" date="2020-07" db="EMBL/GenBank/DDBJ databases">
        <title>Sequencing the genomes of 1000 actinobacteria strains.</title>
        <authorList>
            <person name="Klenk H.-P."/>
        </authorList>
    </citation>
    <scope>NUCLEOTIDE SEQUENCE [LARGE SCALE GENOMIC DNA]</scope>
    <source>
        <strain evidence="2 3">DSM 45763</strain>
    </source>
</reference>
<dbReference type="RefSeq" id="WP_179826066.1">
    <property type="nucleotide sequence ID" value="NZ_JACCCO010000002.1"/>
</dbReference>
<dbReference type="EMBL" id="JACCCO010000002">
    <property type="protein sequence ID" value="NYF43091.1"/>
    <property type="molecule type" value="Genomic_DNA"/>
</dbReference>
<proteinExistence type="predicted"/>
<evidence type="ECO:0008006" key="4">
    <source>
        <dbReference type="Google" id="ProtNLM"/>
    </source>
</evidence>
<feature type="signal peptide" evidence="1">
    <location>
        <begin position="1"/>
        <end position="24"/>
    </location>
</feature>
<name>A0A852V9F4_9ACTN</name>
<organism evidence="2 3">
    <name type="scientific">Streptosporangium sandarakinum</name>
    <dbReference type="NCBI Taxonomy" id="1260955"/>
    <lineage>
        <taxon>Bacteria</taxon>
        <taxon>Bacillati</taxon>
        <taxon>Actinomycetota</taxon>
        <taxon>Actinomycetes</taxon>
        <taxon>Streptosporangiales</taxon>
        <taxon>Streptosporangiaceae</taxon>
        <taxon>Streptosporangium</taxon>
    </lineage>
</organism>
<gene>
    <name evidence="2" type="ORF">HDA43_005292</name>
</gene>
<evidence type="ECO:0000313" key="2">
    <source>
        <dbReference type="EMBL" id="NYF43091.1"/>
    </source>
</evidence>
<keyword evidence="3" id="KW-1185">Reference proteome</keyword>
<dbReference type="AlphaFoldDB" id="A0A852V9F4"/>
<dbReference type="Proteomes" id="UP000576393">
    <property type="component" value="Unassembled WGS sequence"/>
</dbReference>